<dbReference type="AlphaFoldDB" id="A0A6V7WWP8"/>
<dbReference type="OrthoDB" id="5876545at2759"/>
<dbReference type="EMBL" id="CAJEWN010000881">
    <property type="protein sequence ID" value="CAD2191471.1"/>
    <property type="molecule type" value="Genomic_DNA"/>
</dbReference>
<proteinExistence type="predicted"/>
<accession>A0A6V7WWP8</accession>
<dbReference type="GO" id="GO:0003676">
    <property type="term" value="F:nucleic acid binding"/>
    <property type="evidence" value="ECO:0007669"/>
    <property type="project" value="InterPro"/>
</dbReference>
<organism evidence="1 2">
    <name type="scientific">Meloidogyne enterolobii</name>
    <name type="common">Root-knot nematode worm</name>
    <name type="synonym">Meloidogyne mayaguensis</name>
    <dbReference type="NCBI Taxonomy" id="390850"/>
    <lineage>
        <taxon>Eukaryota</taxon>
        <taxon>Metazoa</taxon>
        <taxon>Ecdysozoa</taxon>
        <taxon>Nematoda</taxon>
        <taxon>Chromadorea</taxon>
        <taxon>Rhabditida</taxon>
        <taxon>Tylenchina</taxon>
        <taxon>Tylenchomorpha</taxon>
        <taxon>Tylenchoidea</taxon>
        <taxon>Meloidogynidae</taxon>
        <taxon>Meloidogyninae</taxon>
        <taxon>Meloidogyne</taxon>
    </lineage>
</organism>
<name>A0A6V7WWP8_MELEN</name>
<dbReference type="Gene3D" id="3.30.420.10">
    <property type="entry name" value="Ribonuclease H-like superfamily/Ribonuclease H"/>
    <property type="match status" value="1"/>
</dbReference>
<protein>
    <submittedName>
        <fullName evidence="1">Uncharacterized protein</fullName>
    </submittedName>
</protein>
<reference evidence="1 2" key="1">
    <citation type="submission" date="2020-08" db="EMBL/GenBank/DDBJ databases">
        <authorList>
            <person name="Koutsovoulos G."/>
            <person name="Danchin GJ E."/>
        </authorList>
    </citation>
    <scope>NUCLEOTIDE SEQUENCE [LARGE SCALE GENOMIC DNA]</scope>
</reference>
<sequence length="415" mass="47908">MLWGAPFLVSITTIQRDGLNSRTVHGSGRGLKPIHHKIIDQNLIKIRNNDNYCLFYALMVTFVHAIFSWPRWKFYNYLHSRKGMKQLLENDVLELMEEVGAECRQEVYCAEEWVPRVVDLWNAVNRGWFKEHFDGVRRVSDLFGQPYCLSCEAVYNRKSNHAISCKSRCQKCSMVGPGFPCKPLDNFSKNCKGCEKNFKNENCYIHHITSNFCSSSKKCKKCGVIWSVKNNNRNGRAGHVCSERYCTTCSSYHDPKRGCYIKPLIIKPPKAYRIIAFDFETMQHREGEKGKIHEVNFVGVKVNCSGCITNGPTSECCICDEYRTITFSHKPFYHTKVDQQNIIVDPLSSFVSWLIKSSITDTIAFSHFGGRFDMVLVFKELFLRGLAPEMIKKGNKLYEMKVKVGKNNWVIFRDT</sequence>
<gene>
    <name evidence="1" type="ORF">MENT_LOCUS44308</name>
</gene>
<dbReference type="Proteomes" id="UP000580250">
    <property type="component" value="Unassembled WGS sequence"/>
</dbReference>
<evidence type="ECO:0000313" key="2">
    <source>
        <dbReference type="Proteomes" id="UP000580250"/>
    </source>
</evidence>
<comment type="caution">
    <text evidence="1">The sequence shown here is derived from an EMBL/GenBank/DDBJ whole genome shotgun (WGS) entry which is preliminary data.</text>
</comment>
<evidence type="ECO:0000313" key="1">
    <source>
        <dbReference type="EMBL" id="CAD2191471.1"/>
    </source>
</evidence>
<dbReference type="InterPro" id="IPR036397">
    <property type="entry name" value="RNaseH_sf"/>
</dbReference>